<feature type="chain" id="PRO_5043448168" evidence="1">
    <location>
        <begin position="23"/>
        <end position="73"/>
    </location>
</feature>
<proteinExistence type="predicted"/>
<reference evidence="2" key="2">
    <citation type="submission" date="2024-06" db="EMBL/GenBank/DDBJ databases">
        <authorList>
            <person name="Petrova K.O."/>
            <person name="Toshchakov S.V."/>
            <person name="Boltjanskaja Y.V."/>
            <person name="Kevbrin V."/>
        </authorList>
    </citation>
    <scope>NUCLEOTIDE SEQUENCE</scope>
    <source>
        <strain evidence="2">Z-910T</strain>
    </source>
</reference>
<evidence type="ECO:0000313" key="2">
    <source>
        <dbReference type="EMBL" id="XBX75202.1"/>
    </source>
</evidence>
<protein>
    <submittedName>
        <fullName evidence="2">Uncharacterized protein</fullName>
    </submittedName>
</protein>
<dbReference type="RefSeq" id="WP_350343947.1">
    <property type="nucleotide sequence ID" value="NZ_CP158367.1"/>
</dbReference>
<evidence type="ECO:0000256" key="1">
    <source>
        <dbReference type="SAM" id="SignalP"/>
    </source>
</evidence>
<dbReference type="EMBL" id="CP158367">
    <property type="protein sequence ID" value="XBX75202.1"/>
    <property type="molecule type" value="Genomic_DNA"/>
</dbReference>
<reference evidence="2" key="1">
    <citation type="journal article" date="2013" name="Extremophiles">
        <title>Proteinivorax tanatarense gen. nov., sp. nov., an anaerobic, haloalkaliphilic, proteolytic bacterium isolated from a decaying algal bloom, and proposal of Proteinivoraceae fam. nov.</title>
        <authorList>
            <person name="Kevbrin V."/>
            <person name="Boltyanskaya Y."/>
            <person name="Zhilina T."/>
            <person name="Kolganova T."/>
            <person name="Lavrentjeva E."/>
            <person name="Kuznetsov B."/>
        </authorList>
    </citation>
    <scope>NUCLEOTIDE SEQUENCE</scope>
    <source>
        <strain evidence="2">Z-910T</strain>
    </source>
</reference>
<dbReference type="AlphaFoldDB" id="A0AAU7VMB3"/>
<feature type="signal peptide" evidence="1">
    <location>
        <begin position="1"/>
        <end position="22"/>
    </location>
</feature>
<name>A0AAU7VMB3_9FIRM</name>
<keyword evidence="1" id="KW-0732">Signal</keyword>
<organism evidence="2">
    <name type="scientific">Proteinivorax tanatarense</name>
    <dbReference type="NCBI Taxonomy" id="1260629"/>
    <lineage>
        <taxon>Bacteria</taxon>
        <taxon>Bacillati</taxon>
        <taxon>Bacillota</taxon>
        <taxon>Clostridia</taxon>
        <taxon>Eubacteriales</taxon>
        <taxon>Proteinivoracaceae</taxon>
        <taxon>Proteinivorax</taxon>
    </lineage>
</organism>
<gene>
    <name evidence="2" type="ORF">PRVXT_000310</name>
</gene>
<sequence length="73" mass="8583">MKKLLNFIFLIVFLLPSSTLLAQTKDIQNAIFTYEVKMTEEQIKAHYSEQVNEQQKQSIIRNGNHLSCDVRRQ</sequence>
<accession>A0AAU7VMB3</accession>